<evidence type="ECO:0000313" key="1">
    <source>
        <dbReference type="EMBL" id="CAH2404509.1"/>
    </source>
</evidence>
<dbReference type="EMBL" id="CAKXZT010000138">
    <property type="protein sequence ID" value="CAH2404509.1"/>
    <property type="molecule type" value="Genomic_DNA"/>
</dbReference>
<evidence type="ECO:0008006" key="3">
    <source>
        <dbReference type="Google" id="ProtNLM"/>
    </source>
</evidence>
<organism evidence="1 2">
    <name type="scientific">Mesorhizobium escarrei</name>
    <dbReference type="NCBI Taxonomy" id="666018"/>
    <lineage>
        <taxon>Bacteria</taxon>
        <taxon>Pseudomonadati</taxon>
        <taxon>Pseudomonadota</taxon>
        <taxon>Alphaproteobacteria</taxon>
        <taxon>Hyphomicrobiales</taxon>
        <taxon>Phyllobacteriaceae</taxon>
        <taxon>Mesorhizobium</taxon>
    </lineage>
</organism>
<evidence type="ECO:0000313" key="2">
    <source>
        <dbReference type="Proteomes" id="UP001153050"/>
    </source>
</evidence>
<accession>A0ABN8K7F6</accession>
<keyword evidence="2" id="KW-1185">Reference proteome</keyword>
<protein>
    <recommendedName>
        <fullName evidence="3">Transposase</fullName>
    </recommendedName>
</protein>
<sequence>MQQIGTASMIAFVYSERKTRLGANRAALKSSKGPTLHLDNSKSALVMQAPLQSYLIDRSVFSGWAAS</sequence>
<name>A0ABN8K7F6_9HYPH</name>
<comment type="caution">
    <text evidence="1">The sequence shown here is derived from an EMBL/GenBank/DDBJ whole genome shotgun (WGS) entry which is preliminary data.</text>
</comment>
<reference evidence="1 2" key="1">
    <citation type="submission" date="2022-03" db="EMBL/GenBank/DDBJ databases">
        <authorList>
            <person name="Brunel B."/>
        </authorList>
    </citation>
    <scope>NUCLEOTIDE SEQUENCE [LARGE SCALE GENOMIC DNA]</scope>
    <source>
        <strain evidence="1">STM5069sample</strain>
    </source>
</reference>
<gene>
    <name evidence="1" type="ORF">MES5069_420071</name>
</gene>
<proteinExistence type="predicted"/>
<dbReference type="Proteomes" id="UP001153050">
    <property type="component" value="Unassembled WGS sequence"/>
</dbReference>